<keyword evidence="5 7" id="KW-1133">Transmembrane helix</keyword>
<feature type="domain" description="ABC3 transporter permease C-terminal" evidence="8">
    <location>
        <begin position="237"/>
        <end position="357"/>
    </location>
</feature>
<evidence type="ECO:0000259" key="9">
    <source>
        <dbReference type="Pfam" id="PF12704"/>
    </source>
</evidence>
<comment type="similarity">
    <text evidence="2">Belongs to the ABC-4 integral membrane protein family. LolC/E subfamily.</text>
</comment>
<evidence type="ECO:0000256" key="3">
    <source>
        <dbReference type="ARBA" id="ARBA00022475"/>
    </source>
</evidence>
<evidence type="ECO:0000259" key="8">
    <source>
        <dbReference type="Pfam" id="PF02687"/>
    </source>
</evidence>
<dbReference type="Proteomes" id="UP001500298">
    <property type="component" value="Unassembled WGS sequence"/>
</dbReference>
<organism evidence="10 11">
    <name type="scientific">Algivirga pacifica</name>
    <dbReference type="NCBI Taxonomy" id="1162670"/>
    <lineage>
        <taxon>Bacteria</taxon>
        <taxon>Pseudomonadati</taxon>
        <taxon>Bacteroidota</taxon>
        <taxon>Cytophagia</taxon>
        <taxon>Cytophagales</taxon>
        <taxon>Flammeovirgaceae</taxon>
        <taxon>Algivirga</taxon>
    </lineage>
</organism>
<sequence length="369" mass="42627">MIIAFSIYYGFRNAIEEKIMTHAAHLQLERFSITNSREEMPVSVKDLHIYQDADTIVGIKQIQRYAHKWGLLKTDSEVSGVLIKGIGAEYDTLRLHNALVAGRLPNIYEEKVGREVLISQRMARKMQLKVNDKIILYFIQEPPRARRLTISGIYNTGLEEFDDLLAIADIRTIQQINNWEDDMVGGLEIFVDDFEYLDEYASMLRDEVDLNLLMGKITYNYAHFFNWFEMMRQNVFVLIIIILFVVIFNIASILLILIMERVRLIGSLKAMGAKNWQIQKVFIFNGMRMTLKGLFWGNIVGILFCILQTHFELVPLDPETYYIDHVPVIMKWSTIFWLNALLFGCISASLLIPTAIVGGIKPIKSIKFS</sequence>
<keyword evidence="4 7" id="KW-0812">Transmembrane</keyword>
<evidence type="ECO:0000256" key="6">
    <source>
        <dbReference type="ARBA" id="ARBA00023136"/>
    </source>
</evidence>
<comment type="caution">
    <text evidence="10">The sequence shown here is derived from an EMBL/GenBank/DDBJ whole genome shotgun (WGS) entry which is preliminary data.</text>
</comment>
<proteinExistence type="inferred from homology"/>
<accession>A0ABP9D5S4</accession>
<keyword evidence="6 7" id="KW-0472">Membrane</keyword>
<keyword evidence="3" id="KW-1003">Cell membrane</keyword>
<dbReference type="InterPro" id="IPR003838">
    <property type="entry name" value="ABC3_permease_C"/>
</dbReference>
<dbReference type="InterPro" id="IPR025857">
    <property type="entry name" value="MacB_PCD"/>
</dbReference>
<comment type="subcellular location">
    <subcellularLocation>
        <location evidence="1">Cell membrane</location>
        <topology evidence="1">Multi-pass membrane protein</topology>
    </subcellularLocation>
</comment>
<evidence type="ECO:0000256" key="5">
    <source>
        <dbReference type="ARBA" id="ARBA00022989"/>
    </source>
</evidence>
<dbReference type="Pfam" id="PF02687">
    <property type="entry name" value="FtsX"/>
    <property type="match status" value="1"/>
</dbReference>
<dbReference type="EMBL" id="BAABJX010000010">
    <property type="protein sequence ID" value="GAA4823679.1"/>
    <property type="molecule type" value="Genomic_DNA"/>
</dbReference>
<feature type="transmembrane region" description="Helical" evidence="7">
    <location>
        <begin position="335"/>
        <end position="360"/>
    </location>
</feature>
<evidence type="ECO:0000313" key="11">
    <source>
        <dbReference type="Proteomes" id="UP001500298"/>
    </source>
</evidence>
<reference evidence="11" key="1">
    <citation type="journal article" date="2019" name="Int. J. Syst. Evol. Microbiol.">
        <title>The Global Catalogue of Microorganisms (GCM) 10K type strain sequencing project: providing services to taxonomists for standard genome sequencing and annotation.</title>
        <authorList>
            <consortium name="The Broad Institute Genomics Platform"/>
            <consortium name="The Broad Institute Genome Sequencing Center for Infectious Disease"/>
            <person name="Wu L."/>
            <person name="Ma J."/>
        </authorList>
    </citation>
    <scope>NUCLEOTIDE SEQUENCE [LARGE SCALE GENOMIC DNA]</scope>
    <source>
        <strain evidence="11">JCM 18326</strain>
    </source>
</reference>
<name>A0ABP9D5S4_9BACT</name>
<gene>
    <name evidence="10" type="ORF">GCM10023331_05190</name>
</gene>
<protein>
    <submittedName>
        <fullName evidence="10">ABC transporter permease</fullName>
    </submittedName>
</protein>
<evidence type="ECO:0000256" key="1">
    <source>
        <dbReference type="ARBA" id="ARBA00004651"/>
    </source>
</evidence>
<dbReference type="Pfam" id="PF12704">
    <property type="entry name" value="MacB_PCD"/>
    <property type="match status" value="1"/>
</dbReference>
<feature type="domain" description="MacB-like periplasmic core" evidence="9">
    <location>
        <begin position="2"/>
        <end position="177"/>
    </location>
</feature>
<evidence type="ECO:0000313" key="10">
    <source>
        <dbReference type="EMBL" id="GAA4823679.1"/>
    </source>
</evidence>
<feature type="transmembrane region" description="Helical" evidence="7">
    <location>
        <begin position="235"/>
        <end position="259"/>
    </location>
</feature>
<evidence type="ECO:0000256" key="2">
    <source>
        <dbReference type="ARBA" id="ARBA00005236"/>
    </source>
</evidence>
<dbReference type="PANTHER" id="PTHR30489">
    <property type="entry name" value="LIPOPROTEIN-RELEASING SYSTEM TRANSMEMBRANE PROTEIN LOLE"/>
    <property type="match status" value="1"/>
</dbReference>
<keyword evidence="11" id="KW-1185">Reference proteome</keyword>
<dbReference type="PANTHER" id="PTHR30489:SF0">
    <property type="entry name" value="LIPOPROTEIN-RELEASING SYSTEM TRANSMEMBRANE PROTEIN LOLE"/>
    <property type="match status" value="1"/>
</dbReference>
<dbReference type="InterPro" id="IPR051447">
    <property type="entry name" value="Lipoprotein-release_system"/>
</dbReference>
<evidence type="ECO:0000256" key="4">
    <source>
        <dbReference type="ARBA" id="ARBA00022692"/>
    </source>
</evidence>
<feature type="transmembrane region" description="Helical" evidence="7">
    <location>
        <begin position="293"/>
        <end position="311"/>
    </location>
</feature>
<evidence type="ECO:0000256" key="7">
    <source>
        <dbReference type="SAM" id="Phobius"/>
    </source>
</evidence>